<keyword evidence="2" id="KW-1185">Reference proteome</keyword>
<gene>
    <name evidence="1" type="ORF">AV530_006122</name>
</gene>
<reference evidence="1 2" key="1">
    <citation type="submission" date="2016-02" db="EMBL/GenBank/DDBJ databases">
        <title>Band-tailed pigeon sequencing and assembly.</title>
        <authorList>
            <person name="Soares A.E."/>
            <person name="Novak B.J."/>
            <person name="Rice E.S."/>
            <person name="O'Connell B."/>
            <person name="Chang D."/>
            <person name="Weber S."/>
            <person name="Shapiro B."/>
        </authorList>
    </citation>
    <scope>NUCLEOTIDE SEQUENCE [LARGE SCALE GENOMIC DNA]</scope>
    <source>
        <strain evidence="1">BTP2013</strain>
        <tissue evidence="1">Blood</tissue>
    </source>
</reference>
<comment type="caution">
    <text evidence="1">The sequence shown here is derived from an EMBL/GenBank/DDBJ whole genome shotgun (WGS) entry which is preliminary data.</text>
</comment>
<evidence type="ECO:0000313" key="1">
    <source>
        <dbReference type="EMBL" id="OPJ68493.1"/>
    </source>
</evidence>
<accession>A0A1V4J894</accession>
<dbReference type="AlphaFoldDB" id="A0A1V4J894"/>
<proteinExistence type="predicted"/>
<name>A0A1V4J894_PATFA</name>
<dbReference type="EMBL" id="LSYS01008581">
    <property type="protein sequence ID" value="OPJ68493.1"/>
    <property type="molecule type" value="Genomic_DNA"/>
</dbReference>
<evidence type="ECO:0000313" key="2">
    <source>
        <dbReference type="Proteomes" id="UP000190648"/>
    </source>
</evidence>
<sequence length="103" mass="11513">MNYSLPSGTASIGRNLGASANAYGMLNQMLALQRIGLHVKAPGNKKDKCFKNLARVPNWNTTPETIDQVYPKVIALLLKEKLKILTKLKNLNFKSRQQLFSLL</sequence>
<dbReference type="Proteomes" id="UP000190648">
    <property type="component" value="Unassembled WGS sequence"/>
</dbReference>
<protein>
    <submittedName>
        <fullName evidence="1">Uncharacterized protein</fullName>
    </submittedName>
</protein>
<organism evidence="1 2">
    <name type="scientific">Patagioenas fasciata monilis</name>
    <dbReference type="NCBI Taxonomy" id="372326"/>
    <lineage>
        <taxon>Eukaryota</taxon>
        <taxon>Metazoa</taxon>
        <taxon>Chordata</taxon>
        <taxon>Craniata</taxon>
        <taxon>Vertebrata</taxon>
        <taxon>Euteleostomi</taxon>
        <taxon>Archelosauria</taxon>
        <taxon>Archosauria</taxon>
        <taxon>Dinosauria</taxon>
        <taxon>Saurischia</taxon>
        <taxon>Theropoda</taxon>
        <taxon>Coelurosauria</taxon>
        <taxon>Aves</taxon>
        <taxon>Neognathae</taxon>
        <taxon>Neoaves</taxon>
        <taxon>Columbimorphae</taxon>
        <taxon>Columbiformes</taxon>
        <taxon>Columbidae</taxon>
        <taxon>Patagioenas</taxon>
    </lineage>
</organism>